<evidence type="ECO:0000256" key="3">
    <source>
        <dbReference type="ARBA" id="ARBA00022490"/>
    </source>
</evidence>
<evidence type="ECO:0000259" key="6">
    <source>
        <dbReference type="Pfam" id="PF21389"/>
    </source>
</evidence>
<gene>
    <name evidence="8" type="primary">LOC110976540</name>
</gene>
<organism evidence="7 8">
    <name type="scientific">Acanthaster planci</name>
    <name type="common">Crown-of-thorns starfish</name>
    <dbReference type="NCBI Taxonomy" id="133434"/>
    <lineage>
        <taxon>Eukaryota</taxon>
        <taxon>Metazoa</taxon>
        <taxon>Echinodermata</taxon>
        <taxon>Eleutherozoa</taxon>
        <taxon>Asterozoa</taxon>
        <taxon>Asteroidea</taxon>
        <taxon>Valvatacea</taxon>
        <taxon>Valvatida</taxon>
        <taxon>Acanthasteridae</taxon>
        <taxon>Acanthaster</taxon>
    </lineage>
</organism>
<dbReference type="InterPro" id="IPR049479">
    <property type="entry name" value="CASTOR1_ACT-like"/>
</dbReference>
<dbReference type="OMA" id="NEECGHI"/>
<dbReference type="PANTHER" id="PTHR31131">
    <property type="entry name" value="CHROMOSOME 1, WHOLE GENOME SHOTGUN SEQUENCE"/>
    <property type="match status" value="1"/>
</dbReference>
<sequence length="340" mass="38507">MFTGMIDGFNMELHVLRHRLHIASMQKKDLDLFSHSLIKLTLLHQHTSCKFFSFTETCDDFSVIIDEHGFSELPSRTELMVQPTIWLVLNAIPSPTDADGNAGLTKTTKSLIMLLADQKISIYSLSTYQTDFVLVREEDYDRVVWCLQPHFAVFWEQEDGEMIPVALEGIQHTSPLTPTEPKSPRPIVHYFQSPDNHFLVTSLQPELLSHISIALLQLMFYSDSFLPPPKEGHERFLSLSIINDRMSLVVDTESLALFPPGSVCTGTEEYWRMIKIGNLPLGFDESGIAAQISEPLAEDNIPMYYISTFLNDHTLVSELDIDHALSILKSKQGHNVTELS</sequence>
<dbReference type="AlphaFoldDB" id="A0A8B7XXH7"/>
<protein>
    <submittedName>
        <fullName evidence="8">Cytosolic arginine sensor for mTORC1 subunit 2-like isoform X1</fullName>
    </submittedName>
</protein>
<keyword evidence="7" id="KW-1185">Reference proteome</keyword>
<name>A0A8B7XXH7_ACAPL</name>
<dbReference type="GeneID" id="110976540"/>
<evidence type="ECO:0000313" key="8">
    <source>
        <dbReference type="RefSeq" id="XP_022085588.1"/>
    </source>
</evidence>
<dbReference type="InterPro" id="IPR051719">
    <property type="entry name" value="CASTOR_mTORC1"/>
</dbReference>
<dbReference type="InterPro" id="IPR027795">
    <property type="entry name" value="CASTOR_ACT_dom"/>
</dbReference>
<feature type="domain" description="CASTOR1 N-terminal" evidence="5">
    <location>
        <begin position="19"/>
        <end position="77"/>
    </location>
</feature>
<dbReference type="InterPro" id="IPR040778">
    <property type="entry name" value="CASTOR1_N"/>
</dbReference>
<dbReference type="PRINTS" id="PR02078">
    <property type="entry name" value="GATSLIKEFMLY"/>
</dbReference>
<dbReference type="Pfam" id="PF21389">
    <property type="entry name" value="CASTOR1_ACT-like"/>
    <property type="match status" value="1"/>
</dbReference>
<feature type="domain" description="CASTOR ACT" evidence="4">
    <location>
        <begin position="102"/>
        <end position="148"/>
    </location>
</feature>
<dbReference type="RefSeq" id="XP_022085588.1">
    <property type="nucleotide sequence ID" value="XM_022229896.1"/>
</dbReference>
<dbReference type="InterPro" id="IPR045865">
    <property type="entry name" value="ACT-like_dom_sf"/>
</dbReference>
<dbReference type="GO" id="GO:0005829">
    <property type="term" value="C:cytosol"/>
    <property type="evidence" value="ECO:0007669"/>
    <property type="project" value="UniProtKB-SubCell"/>
</dbReference>
<dbReference type="SUPFAM" id="SSF55021">
    <property type="entry name" value="ACT-like"/>
    <property type="match status" value="2"/>
</dbReference>
<dbReference type="Proteomes" id="UP000694845">
    <property type="component" value="Unplaced"/>
</dbReference>
<proteinExistence type="inferred from homology"/>
<dbReference type="Gene3D" id="3.30.2130.10">
    <property type="entry name" value="VC0802-like"/>
    <property type="match status" value="2"/>
</dbReference>
<dbReference type="Pfam" id="PF13840">
    <property type="entry name" value="ACT_7"/>
    <property type="match status" value="2"/>
</dbReference>
<dbReference type="PANTHER" id="PTHR31131:SF6">
    <property type="entry name" value="CASTOR ACT DOMAIN-CONTAINING PROTEIN"/>
    <property type="match status" value="1"/>
</dbReference>
<comment type="subcellular location">
    <subcellularLocation>
        <location evidence="1">Cytoplasm</location>
        <location evidence="1">Cytosol</location>
    </subcellularLocation>
</comment>
<accession>A0A8B7XXH7</accession>
<dbReference type="Pfam" id="PF18700">
    <property type="entry name" value="Castor1_N"/>
    <property type="match status" value="1"/>
</dbReference>
<evidence type="ECO:0000256" key="2">
    <source>
        <dbReference type="ARBA" id="ARBA00006827"/>
    </source>
</evidence>
<feature type="domain" description="Cytosolic arginine sensor for mTORC1 subunit 1/2 ACT-like" evidence="6">
    <location>
        <begin position="189"/>
        <end position="265"/>
    </location>
</feature>
<reference evidence="8" key="1">
    <citation type="submission" date="2025-08" db="UniProtKB">
        <authorList>
            <consortium name="RefSeq"/>
        </authorList>
    </citation>
    <scope>IDENTIFICATION</scope>
</reference>
<dbReference type="FunFam" id="3.30.2130.10:FF:000003">
    <property type="entry name" value="Cytosolic arginine sensor for mTORC1 subunit 1"/>
    <property type="match status" value="1"/>
</dbReference>
<evidence type="ECO:0000313" key="7">
    <source>
        <dbReference type="Proteomes" id="UP000694845"/>
    </source>
</evidence>
<keyword evidence="3" id="KW-0963">Cytoplasm</keyword>
<evidence type="ECO:0000259" key="4">
    <source>
        <dbReference type="Pfam" id="PF13840"/>
    </source>
</evidence>
<feature type="domain" description="CASTOR ACT" evidence="4">
    <location>
        <begin position="268"/>
        <end position="329"/>
    </location>
</feature>
<dbReference type="OrthoDB" id="58529at2759"/>
<evidence type="ECO:0000259" key="5">
    <source>
        <dbReference type="Pfam" id="PF18700"/>
    </source>
</evidence>
<dbReference type="KEGG" id="aplc:110976540"/>
<evidence type="ECO:0000256" key="1">
    <source>
        <dbReference type="ARBA" id="ARBA00004514"/>
    </source>
</evidence>
<comment type="similarity">
    <text evidence="2">Belongs to the GATS family.</text>
</comment>
<dbReference type="InterPro" id="IPR026249">
    <property type="entry name" value="CASTOR_fam"/>
</dbReference>